<keyword evidence="4 7" id="KW-0812">Transmembrane</keyword>
<organism evidence="9 10">
    <name type="scientific">Tistrella mobilis</name>
    <dbReference type="NCBI Taxonomy" id="171437"/>
    <lineage>
        <taxon>Bacteria</taxon>
        <taxon>Pseudomonadati</taxon>
        <taxon>Pseudomonadota</taxon>
        <taxon>Alphaproteobacteria</taxon>
        <taxon>Geminicoccales</taxon>
        <taxon>Geminicoccaceae</taxon>
        <taxon>Tistrella</taxon>
    </lineage>
</organism>
<dbReference type="InterPro" id="IPR055348">
    <property type="entry name" value="DctQ"/>
</dbReference>
<dbReference type="AlphaFoldDB" id="A0A162KXW2"/>
<evidence type="ECO:0000313" key="10">
    <source>
        <dbReference type="Proteomes" id="UP000075787"/>
    </source>
</evidence>
<sequence length="171" mass="18776">MTALIRMVRGLTDRIAMATLMLMALVTFVDVAGRVLFNEPLGFAYEMIGVLLGLATYAGLYATQLHRGHIAIDLLEDRYRRWPRFDAVRGALVWLVEALFWGLVAAWITRQAGTSMAYGETFLFLPVAKHVPLYALAVLAWLAFAGHLARGWLTVTGRSLAPGAGKAEQVG</sequence>
<dbReference type="Proteomes" id="UP000075787">
    <property type="component" value="Unassembled WGS sequence"/>
</dbReference>
<comment type="similarity">
    <text evidence="7">Belongs to the TRAP transporter small permease family.</text>
</comment>
<feature type="transmembrane region" description="Helical" evidence="7">
    <location>
        <begin position="131"/>
        <end position="149"/>
    </location>
</feature>
<dbReference type="GO" id="GO:0005886">
    <property type="term" value="C:plasma membrane"/>
    <property type="evidence" value="ECO:0007669"/>
    <property type="project" value="UniProtKB-SubCell"/>
</dbReference>
<dbReference type="RefSeq" id="WP_014752872.1">
    <property type="nucleotide sequence ID" value="NZ_CP121038.1"/>
</dbReference>
<keyword evidence="7" id="KW-0997">Cell inner membrane</keyword>
<feature type="domain" description="Tripartite ATP-independent periplasmic transporters DctQ component" evidence="8">
    <location>
        <begin position="23"/>
        <end position="150"/>
    </location>
</feature>
<gene>
    <name evidence="9" type="ORF">AUP44_05355</name>
</gene>
<name>A0A162KXW2_9PROT</name>
<comment type="subunit">
    <text evidence="7">The complex comprises the extracytoplasmic solute receptor protein and the two transmembrane proteins.</text>
</comment>
<feature type="transmembrane region" description="Helical" evidence="7">
    <location>
        <begin position="87"/>
        <end position="108"/>
    </location>
</feature>
<keyword evidence="3" id="KW-1003">Cell membrane</keyword>
<evidence type="ECO:0000256" key="3">
    <source>
        <dbReference type="ARBA" id="ARBA00022475"/>
    </source>
</evidence>
<evidence type="ECO:0000259" key="8">
    <source>
        <dbReference type="Pfam" id="PF04290"/>
    </source>
</evidence>
<keyword evidence="5 7" id="KW-1133">Transmembrane helix</keyword>
<dbReference type="EMBL" id="LPZR01000156">
    <property type="protein sequence ID" value="KYO52411.1"/>
    <property type="molecule type" value="Genomic_DNA"/>
</dbReference>
<evidence type="ECO:0000256" key="6">
    <source>
        <dbReference type="ARBA" id="ARBA00023136"/>
    </source>
</evidence>
<dbReference type="GO" id="GO:0022857">
    <property type="term" value="F:transmembrane transporter activity"/>
    <property type="evidence" value="ECO:0007669"/>
    <property type="project" value="UniProtKB-UniRule"/>
</dbReference>
<proteinExistence type="inferred from homology"/>
<feature type="transmembrane region" description="Helical" evidence="7">
    <location>
        <begin position="43"/>
        <end position="62"/>
    </location>
</feature>
<evidence type="ECO:0000256" key="2">
    <source>
        <dbReference type="ARBA" id="ARBA00022448"/>
    </source>
</evidence>
<dbReference type="Pfam" id="PF04290">
    <property type="entry name" value="DctQ"/>
    <property type="match status" value="1"/>
</dbReference>
<comment type="caution">
    <text evidence="9">The sequence shown here is derived from an EMBL/GenBank/DDBJ whole genome shotgun (WGS) entry which is preliminary data.</text>
</comment>
<comment type="subcellular location">
    <subcellularLocation>
        <location evidence="7">Cell inner membrane</location>
        <topology evidence="7">Multi-pass membrane protein</topology>
    </subcellularLocation>
    <subcellularLocation>
        <location evidence="1">Cell membrane</location>
        <topology evidence="1">Multi-pass membrane protein</topology>
    </subcellularLocation>
</comment>
<evidence type="ECO:0000313" key="9">
    <source>
        <dbReference type="EMBL" id="KYO52411.1"/>
    </source>
</evidence>
<keyword evidence="2 7" id="KW-0813">Transport</keyword>
<dbReference type="GeneID" id="97239327"/>
<evidence type="ECO:0000256" key="4">
    <source>
        <dbReference type="ARBA" id="ARBA00022692"/>
    </source>
</evidence>
<evidence type="ECO:0000256" key="7">
    <source>
        <dbReference type="RuleBase" id="RU369079"/>
    </source>
</evidence>
<feature type="transmembrane region" description="Helical" evidence="7">
    <location>
        <begin position="15"/>
        <end position="37"/>
    </location>
</feature>
<accession>A0A162KXW2</accession>
<dbReference type="OrthoDB" id="2877624at2"/>
<evidence type="ECO:0000256" key="1">
    <source>
        <dbReference type="ARBA" id="ARBA00004651"/>
    </source>
</evidence>
<protein>
    <recommendedName>
        <fullName evidence="7">TRAP transporter small permease protein</fullName>
    </recommendedName>
</protein>
<comment type="function">
    <text evidence="7">Part of the tripartite ATP-independent periplasmic (TRAP) transport system.</text>
</comment>
<evidence type="ECO:0000256" key="5">
    <source>
        <dbReference type="ARBA" id="ARBA00022989"/>
    </source>
</evidence>
<reference evidence="9 10" key="1">
    <citation type="submission" date="2015-12" db="EMBL/GenBank/DDBJ databases">
        <title>Genome sequence of Tistrella mobilis MCCC 1A02139.</title>
        <authorList>
            <person name="Lu L."/>
            <person name="Lai Q."/>
            <person name="Shao Z."/>
            <person name="Qian P."/>
        </authorList>
    </citation>
    <scope>NUCLEOTIDE SEQUENCE [LARGE SCALE GENOMIC DNA]</scope>
    <source>
        <strain evidence="9 10">MCCC 1A02139</strain>
    </source>
</reference>
<keyword evidence="6 7" id="KW-0472">Membrane</keyword>